<dbReference type="InterPro" id="IPR027417">
    <property type="entry name" value="P-loop_NTPase"/>
</dbReference>
<proteinExistence type="predicted"/>
<dbReference type="OrthoDB" id="8954335at2759"/>
<sequence>MDQPKNNESPQYPVTLLIGKMGSGKSTLGNTSGIFDSQSPTEDIIMEIYKYSLLCFYGIKTILIVFEATRLTLEQQRPYKRYKNFSEMKQIKWLVARISGVYTSKRFQEIRQLYESNLRQRQEEEELAERERVKNERNMEKIEAERIYEV</sequence>
<accession>A0A8H3QDD7</accession>
<organism evidence="2 3">
    <name type="scientific">Rhizophagus clarus</name>
    <dbReference type="NCBI Taxonomy" id="94130"/>
    <lineage>
        <taxon>Eukaryota</taxon>
        <taxon>Fungi</taxon>
        <taxon>Fungi incertae sedis</taxon>
        <taxon>Mucoromycota</taxon>
        <taxon>Glomeromycotina</taxon>
        <taxon>Glomeromycetes</taxon>
        <taxon>Glomerales</taxon>
        <taxon>Glomeraceae</taxon>
        <taxon>Rhizophagus</taxon>
    </lineage>
</organism>
<name>A0A8H3QDD7_9GLOM</name>
<protein>
    <recommendedName>
        <fullName evidence="4">AIG1-type G domain-containing protein</fullName>
    </recommendedName>
</protein>
<evidence type="ECO:0000313" key="2">
    <source>
        <dbReference type="EMBL" id="GES75618.1"/>
    </source>
</evidence>
<dbReference type="Proteomes" id="UP000615446">
    <property type="component" value="Unassembled WGS sequence"/>
</dbReference>
<reference evidence="2" key="1">
    <citation type="submission" date="2019-10" db="EMBL/GenBank/DDBJ databases">
        <title>Conservation and host-specific expression of non-tandemly repeated heterogenous ribosome RNA gene in arbuscular mycorrhizal fungi.</title>
        <authorList>
            <person name="Maeda T."/>
            <person name="Kobayashi Y."/>
            <person name="Nakagawa T."/>
            <person name="Ezawa T."/>
            <person name="Yamaguchi K."/>
            <person name="Bino T."/>
            <person name="Nishimoto Y."/>
            <person name="Shigenobu S."/>
            <person name="Kawaguchi M."/>
        </authorList>
    </citation>
    <scope>NUCLEOTIDE SEQUENCE</scope>
    <source>
        <strain evidence="2">HR1</strain>
    </source>
</reference>
<dbReference type="SUPFAM" id="SSF52540">
    <property type="entry name" value="P-loop containing nucleoside triphosphate hydrolases"/>
    <property type="match status" value="1"/>
</dbReference>
<keyword evidence="1" id="KW-0175">Coiled coil</keyword>
<dbReference type="Gene3D" id="3.40.50.300">
    <property type="entry name" value="P-loop containing nucleotide triphosphate hydrolases"/>
    <property type="match status" value="1"/>
</dbReference>
<comment type="caution">
    <text evidence="2">The sequence shown here is derived from an EMBL/GenBank/DDBJ whole genome shotgun (WGS) entry which is preliminary data.</text>
</comment>
<evidence type="ECO:0000313" key="3">
    <source>
        <dbReference type="Proteomes" id="UP000615446"/>
    </source>
</evidence>
<feature type="coiled-coil region" evidence="1">
    <location>
        <begin position="111"/>
        <end position="145"/>
    </location>
</feature>
<evidence type="ECO:0008006" key="4">
    <source>
        <dbReference type="Google" id="ProtNLM"/>
    </source>
</evidence>
<gene>
    <name evidence="2" type="ORF">RCL2_000304300</name>
</gene>
<dbReference type="EMBL" id="BLAL01000017">
    <property type="protein sequence ID" value="GES75618.1"/>
    <property type="molecule type" value="Genomic_DNA"/>
</dbReference>
<evidence type="ECO:0000256" key="1">
    <source>
        <dbReference type="SAM" id="Coils"/>
    </source>
</evidence>
<dbReference type="AlphaFoldDB" id="A0A8H3QDD7"/>